<protein>
    <submittedName>
        <fullName evidence="2">Uncharacterized protein</fullName>
    </submittedName>
</protein>
<evidence type="ECO:0000313" key="3">
    <source>
        <dbReference type="Proteomes" id="UP000222531"/>
    </source>
</evidence>
<dbReference type="EMBL" id="NHZO01000128">
    <property type="protein sequence ID" value="PHQ51916.1"/>
    <property type="molecule type" value="Genomic_DNA"/>
</dbReference>
<organism evidence="2 3">
    <name type="scientific">Streptomyces cinnamoneus</name>
    <name type="common">Streptoverticillium cinnamoneum</name>
    <dbReference type="NCBI Taxonomy" id="53446"/>
    <lineage>
        <taxon>Bacteria</taxon>
        <taxon>Bacillati</taxon>
        <taxon>Actinomycetota</taxon>
        <taxon>Actinomycetes</taxon>
        <taxon>Kitasatosporales</taxon>
        <taxon>Streptomycetaceae</taxon>
        <taxon>Streptomyces</taxon>
        <taxon>Streptomyces cinnamoneus group</taxon>
    </lineage>
</organism>
<gene>
    <name evidence="2" type="ORF">BLA24_10705</name>
</gene>
<feature type="region of interest" description="Disordered" evidence="1">
    <location>
        <begin position="46"/>
        <end position="81"/>
    </location>
</feature>
<name>A0A2G1XL21_STRCJ</name>
<evidence type="ECO:0000313" key="2">
    <source>
        <dbReference type="EMBL" id="PHQ51916.1"/>
    </source>
</evidence>
<sequence>MVEPGSTTRFARVDMMFRRVESIRLRLPSIWLRLWAMPLMSTGLAVGSLNGSSQRDASKPEKDACRNGDCESANGTHDMSP</sequence>
<evidence type="ECO:0000256" key="1">
    <source>
        <dbReference type="SAM" id="MobiDB-lite"/>
    </source>
</evidence>
<feature type="compositionally biased region" description="Basic and acidic residues" evidence="1">
    <location>
        <begin position="56"/>
        <end position="69"/>
    </location>
</feature>
<dbReference type="AlphaFoldDB" id="A0A2G1XL21"/>
<keyword evidence="3" id="KW-1185">Reference proteome</keyword>
<comment type="caution">
    <text evidence="2">The sequence shown here is derived from an EMBL/GenBank/DDBJ whole genome shotgun (WGS) entry which is preliminary data.</text>
</comment>
<reference evidence="2 3" key="1">
    <citation type="journal article" date="2017" name="Biochemistry">
        <title>Identification of the Biosynthetic Pathway for the Antibiotic Bicyclomycin.</title>
        <authorList>
            <person name="Patteson J."/>
            <person name="Cai W."/>
            <person name="Johnson R.A."/>
            <person name="Santa Maria K."/>
            <person name="Li B."/>
        </authorList>
    </citation>
    <scope>NUCLEOTIDE SEQUENCE [LARGE SCALE GENOMIC DNA]</scope>
    <source>
        <strain evidence="2 3">ATCC 21532</strain>
    </source>
</reference>
<accession>A0A2G1XL21</accession>
<proteinExistence type="predicted"/>
<dbReference type="Proteomes" id="UP000222531">
    <property type="component" value="Unassembled WGS sequence"/>
</dbReference>